<evidence type="ECO:0000259" key="3">
    <source>
        <dbReference type="Pfam" id="PF07731"/>
    </source>
</evidence>
<dbReference type="Ensembl" id="ENSAPLT00000004989.2">
    <property type="protein sequence ID" value="ENSAPLP00000004373.2"/>
    <property type="gene ID" value="ENSAPLG00000004787.2"/>
</dbReference>
<feature type="compositionally biased region" description="Low complexity" evidence="2">
    <location>
        <begin position="903"/>
        <end position="914"/>
    </location>
</feature>
<feature type="region of interest" description="Disordered" evidence="2">
    <location>
        <begin position="228"/>
        <end position="283"/>
    </location>
</feature>
<evidence type="ECO:0000256" key="2">
    <source>
        <dbReference type="SAM" id="MobiDB-lite"/>
    </source>
</evidence>
<name>U3IAV1_ANAPP</name>
<dbReference type="GO" id="GO:0005507">
    <property type="term" value="F:copper ion binding"/>
    <property type="evidence" value="ECO:0007669"/>
    <property type="project" value="InterPro"/>
</dbReference>
<proteinExistence type="predicted"/>
<dbReference type="GO" id="GO:0038023">
    <property type="term" value="F:signaling receptor activity"/>
    <property type="evidence" value="ECO:0007669"/>
    <property type="project" value="TreeGrafter"/>
</dbReference>
<feature type="compositionally biased region" description="Polar residues" evidence="2">
    <location>
        <begin position="866"/>
        <end position="888"/>
    </location>
</feature>
<dbReference type="PANTHER" id="PTHR46806:SF7">
    <property type="entry name" value="COAGULATION FACTOR VIII"/>
    <property type="match status" value="1"/>
</dbReference>
<dbReference type="Proteomes" id="UP000016666">
    <property type="component" value="Unassembled WGS sequence"/>
</dbReference>
<organism evidence="4 5">
    <name type="scientific">Anas platyrhynchos platyrhynchos</name>
    <name type="common">Northern mallard</name>
    <dbReference type="NCBI Taxonomy" id="8840"/>
    <lineage>
        <taxon>Eukaryota</taxon>
        <taxon>Metazoa</taxon>
        <taxon>Chordata</taxon>
        <taxon>Craniata</taxon>
        <taxon>Vertebrata</taxon>
        <taxon>Euteleostomi</taxon>
        <taxon>Archelosauria</taxon>
        <taxon>Archosauria</taxon>
        <taxon>Dinosauria</taxon>
        <taxon>Saurischia</taxon>
        <taxon>Theropoda</taxon>
        <taxon>Coelurosauria</taxon>
        <taxon>Aves</taxon>
        <taxon>Neognathae</taxon>
        <taxon>Galloanserae</taxon>
        <taxon>Anseriformes</taxon>
        <taxon>Anatidae</taxon>
        <taxon>Anatinae</taxon>
        <taxon>Anas</taxon>
    </lineage>
</organism>
<accession>U3IAV1</accession>
<dbReference type="CDD" id="cd04228">
    <property type="entry name" value="CuRO_5_FVIII_like"/>
    <property type="match status" value="1"/>
</dbReference>
<evidence type="ECO:0000313" key="5">
    <source>
        <dbReference type="Proteomes" id="UP000016666"/>
    </source>
</evidence>
<feature type="compositionally biased region" description="Polar residues" evidence="2">
    <location>
        <begin position="723"/>
        <end position="735"/>
    </location>
</feature>
<dbReference type="GO" id="GO:0005886">
    <property type="term" value="C:plasma membrane"/>
    <property type="evidence" value="ECO:0007669"/>
    <property type="project" value="TreeGrafter"/>
</dbReference>
<keyword evidence="1" id="KW-1015">Disulfide bond</keyword>
<feature type="compositionally biased region" description="Low complexity" evidence="2">
    <location>
        <begin position="827"/>
        <end position="838"/>
    </location>
</feature>
<sequence length="1408" mass="154512">MCKAANCSPCTQAKGWQPPCTPGAALARPATCPSLSASQIMSDETRLVLFSVFDENRSWYLEENIRRFCTDAAHVDTQDPQFYASNMMHTVNGFVFDNLKLNVCLHEVVYWYVLSVGAQTDFLSVFFSGNTFKRNAVFEDVLTLFPFSGETVFMSVEKPGTWTLGCLNPDFRERGMHAKFTVSQCQHDEYLDEDDDYVSYEDPFDPQPRGFSKRRRWRRPCVSEQLNNVTSSKNETGKPRLCLTEPSHGALPSNGSTSGPSSNGTSTFLGNPHPADISPSLPETNYDLVSYESFLEDEEELSKNISQGQGALPPGEHLASVSEQVRGAASSEGGQEQLHQAPSAPDDAVGNKVTNILEVQEPVKEMMVQSGGTLEILEAEPQKTTAHTVDLQGSAAFAAGEGSPQGTWSSFHQNDLEHGLGLQDTSSQSADEMPLHLHESRETINTELALSADPNSSLTLASSSAPSDKPGDNRTSRAGSQSHTGEGSHSSIARLDKRPHKVVSQGFNESFEGENVSFPDLGPRRPVEEQILTDVSNSLPEKTGTEEAGELAKGTSLLGDTFAHSNDLEPSSYVTTEERDELILEAVFQGATVTKELPETDSLVIPEPNLVANDTRQHPNGFLNSPEQFQEPGAPAPSTNSPGWRPRQARSLQRRGLVRGLSLPSTTAGSRASPSEGNRAEQDLASQTPEPAVGRRGCGPHSPFCSTRFKKRSLESGAEVEVTQPSLEETGNSTEGRQRPGRGDPQAVPADGAEGRHAEGGPALNSSRGAQHSTSSLPTQAVPAASSSGPQDGAMAADLASNWDPVSAVAEGHAGGLQSPALSQLQPGRGAAWGAPWGEQAQGRSQMEEETNAVEQPGLERARFSPQPQQLEANATKGSVPEITSGQSPDEIPVKLASEEDYSLPLSSPELSHSTTEKPAQHVQASPDEPQVLGGENALGETGKRGHPEEDGESSSMVEERSRAPGHGENLTLNNLRPEADKLDYDDYGETEQAMEDFDIYEEGEHDPRSFQGRIRQYYIAAVEVMWEYGNQRPQHFLKAMDPRSGRRKPFRQYRKVVFREYLDSSFTQPLIRGELDEHLGILGPYIRAEVEDVIMVKFKNMASRPFSFHSTLQGYEELRDTVSGEEAVQPGGLRDYSWKVLPEMAPTTQEFDCKAWAYFSNVDLEKDLHSGLIGPLIICRQNVVNTVTRRQLAVQEFSLLFTIFDETKSWYFRENMKRNCRPPCRIQLDNPDFRRNHSFHAINGYVRDTLPGLVMAQQQWVRWHLLNMGSTEDIHSVHFHGQTFSVRTSQEYHMGVYNLYPGEIQHEHCAQPSCVASCPCLLGCSKPVGDSENGERVWKSQAVCLHSAWHHGTMLWLVTPFCSPFLPRCLWDSGDVALARWDLAGGVQSGGAPASWDECPLPRVQPG</sequence>
<dbReference type="STRING" id="8840.ENSAPLP00000004373"/>
<reference evidence="5" key="1">
    <citation type="submission" date="2017-10" db="EMBL/GenBank/DDBJ databases">
        <title>A new Pekin duck reference genome.</title>
        <authorList>
            <person name="Hou Z.-C."/>
            <person name="Zhou Z.-K."/>
            <person name="Zhu F."/>
            <person name="Hou S.-S."/>
        </authorList>
    </citation>
    <scope>NUCLEOTIDE SEQUENCE [LARGE SCALE GENOMIC DNA]</scope>
</reference>
<dbReference type="GO" id="GO:0016491">
    <property type="term" value="F:oxidoreductase activity"/>
    <property type="evidence" value="ECO:0007669"/>
    <property type="project" value="InterPro"/>
</dbReference>
<reference evidence="4" key="3">
    <citation type="submission" date="2025-09" db="UniProtKB">
        <authorList>
            <consortium name="Ensembl"/>
        </authorList>
    </citation>
    <scope>IDENTIFICATION</scope>
</reference>
<feature type="compositionally biased region" description="Polar residues" evidence="2">
    <location>
        <begin position="476"/>
        <end position="491"/>
    </location>
</feature>
<feature type="region of interest" description="Disordered" evidence="2">
    <location>
        <begin position="321"/>
        <end position="349"/>
    </location>
</feature>
<keyword evidence="5" id="KW-1185">Reference proteome</keyword>
<dbReference type="Gene3D" id="2.60.40.420">
    <property type="entry name" value="Cupredoxins - blue copper proteins"/>
    <property type="match status" value="3"/>
</dbReference>
<feature type="region of interest" description="Disordered" evidence="2">
    <location>
        <begin position="611"/>
        <end position="977"/>
    </location>
</feature>
<feature type="domain" description="Plastocyanin-like" evidence="3">
    <location>
        <begin position="1220"/>
        <end position="1292"/>
    </location>
</feature>
<dbReference type="SUPFAM" id="SSF49503">
    <property type="entry name" value="Cupredoxins"/>
    <property type="match status" value="3"/>
</dbReference>
<dbReference type="GeneTree" id="ENSGT00940000160294"/>
<feature type="compositionally biased region" description="Low complexity" evidence="2">
    <location>
        <begin position="456"/>
        <end position="467"/>
    </location>
</feature>
<dbReference type="InterPro" id="IPR011706">
    <property type="entry name" value="Cu-oxidase_C"/>
</dbReference>
<feature type="compositionally biased region" description="Polar residues" evidence="2">
    <location>
        <begin position="764"/>
        <end position="790"/>
    </location>
</feature>
<dbReference type="Pfam" id="PF07731">
    <property type="entry name" value="Cu-oxidase_2"/>
    <property type="match status" value="1"/>
</dbReference>
<feature type="region of interest" description="Disordered" evidence="2">
    <location>
        <begin position="450"/>
        <end position="499"/>
    </location>
</feature>
<feature type="compositionally biased region" description="Polar residues" evidence="2">
    <location>
        <begin position="663"/>
        <end position="676"/>
    </location>
</feature>
<dbReference type="PANTHER" id="PTHR46806">
    <property type="entry name" value="F5/8 TYPE C DOMAIN-CONTAINING PROTEIN"/>
    <property type="match status" value="1"/>
</dbReference>
<dbReference type="InterPro" id="IPR008972">
    <property type="entry name" value="Cupredoxin"/>
</dbReference>
<dbReference type="HOGENOM" id="CLU_000948_1_0_1"/>
<feature type="compositionally biased region" description="Low complexity" evidence="2">
    <location>
        <begin position="252"/>
        <end position="267"/>
    </location>
</feature>
<evidence type="ECO:0000313" key="4">
    <source>
        <dbReference type="Ensembl" id="ENSAPLP00000004373.2"/>
    </source>
</evidence>
<evidence type="ECO:0000256" key="1">
    <source>
        <dbReference type="ARBA" id="ARBA00023157"/>
    </source>
</evidence>
<dbReference type="InterPro" id="IPR050633">
    <property type="entry name" value="Neuropilin_MCO_CoagFactor"/>
</dbReference>
<reference evidence="4" key="2">
    <citation type="submission" date="2025-08" db="UniProtKB">
        <authorList>
            <consortium name="Ensembl"/>
        </authorList>
    </citation>
    <scope>IDENTIFICATION</scope>
</reference>
<protein>
    <recommendedName>
        <fullName evidence="3">Plastocyanin-like domain-containing protein</fullName>
    </recommendedName>
</protein>